<name>A0ABT6KL25_9MICO</name>
<evidence type="ECO:0000256" key="1">
    <source>
        <dbReference type="ARBA" id="ARBA00001933"/>
    </source>
</evidence>
<evidence type="ECO:0000313" key="8">
    <source>
        <dbReference type="EMBL" id="MDH6180720.1"/>
    </source>
</evidence>
<dbReference type="GO" id="GO:0009016">
    <property type="term" value="F:succinyldiaminopimelate transaminase activity"/>
    <property type="evidence" value="ECO:0007669"/>
    <property type="project" value="UniProtKB-EC"/>
</dbReference>
<comment type="pathway">
    <text evidence="6">Amino-acid biosynthesis.</text>
</comment>
<proteinExistence type="inferred from homology"/>
<dbReference type="SUPFAM" id="SSF53383">
    <property type="entry name" value="PLP-dependent transferases"/>
    <property type="match status" value="1"/>
</dbReference>
<protein>
    <submittedName>
        <fullName evidence="8">Acetylornithine/N-succinyldiaminopimelate aminotransferase</fullName>
        <ecNumber evidence="8">2.6.1.11</ecNumber>
        <ecNumber evidence="8">2.6.1.17</ecNumber>
    </submittedName>
</protein>
<dbReference type="InterPro" id="IPR005814">
    <property type="entry name" value="Aminotrans_3"/>
</dbReference>
<keyword evidence="2 8" id="KW-0032">Aminotransferase</keyword>
<comment type="cofactor">
    <cofactor evidence="1">
        <name>pyridoxal 5'-phosphate</name>
        <dbReference type="ChEBI" id="CHEBI:597326"/>
    </cofactor>
</comment>
<evidence type="ECO:0000256" key="5">
    <source>
        <dbReference type="ARBA" id="ARBA00022898"/>
    </source>
</evidence>
<evidence type="ECO:0000256" key="2">
    <source>
        <dbReference type="ARBA" id="ARBA00022576"/>
    </source>
</evidence>
<dbReference type="CDD" id="cd00610">
    <property type="entry name" value="OAT_like"/>
    <property type="match status" value="1"/>
</dbReference>
<dbReference type="GO" id="GO:0003992">
    <property type="term" value="F:N2-acetyl-L-ornithine:2-oxoglutarate 5-aminotransferase activity"/>
    <property type="evidence" value="ECO:0007669"/>
    <property type="project" value="UniProtKB-EC"/>
</dbReference>
<dbReference type="RefSeq" id="WP_322133060.1">
    <property type="nucleotide sequence ID" value="NZ_CP085036.1"/>
</dbReference>
<dbReference type="EC" id="2.6.1.11" evidence="8"/>
<dbReference type="InterPro" id="IPR050103">
    <property type="entry name" value="Class-III_PLP-dep_AT"/>
</dbReference>
<dbReference type="InterPro" id="IPR015424">
    <property type="entry name" value="PyrdxlP-dep_Trfase"/>
</dbReference>
<dbReference type="NCBIfam" id="TIGR00707">
    <property type="entry name" value="argD"/>
    <property type="match status" value="1"/>
</dbReference>
<evidence type="ECO:0000256" key="3">
    <source>
        <dbReference type="ARBA" id="ARBA00022605"/>
    </source>
</evidence>
<dbReference type="InterPro" id="IPR015422">
    <property type="entry name" value="PyrdxlP-dep_Trfase_small"/>
</dbReference>
<accession>A0ABT6KL25</accession>
<dbReference type="Gene3D" id="3.90.1150.10">
    <property type="entry name" value="Aspartate Aminotransferase, domain 1"/>
    <property type="match status" value="1"/>
</dbReference>
<dbReference type="PROSITE" id="PS00600">
    <property type="entry name" value="AA_TRANSFER_CLASS_3"/>
    <property type="match status" value="1"/>
</dbReference>
<keyword evidence="9" id="KW-1185">Reference proteome</keyword>
<dbReference type="PANTHER" id="PTHR11986:SF79">
    <property type="entry name" value="ACETYLORNITHINE AMINOTRANSFERASE, MITOCHONDRIAL"/>
    <property type="match status" value="1"/>
</dbReference>
<evidence type="ECO:0000256" key="7">
    <source>
        <dbReference type="RuleBase" id="RU003560"/>
    </source>
</evidence>
<evidence type="ECO:0000256" key="4">
    <source>
        <dbReference type="ARBA" id="ARBA00022679"/>
    </source>
</evidence>
<dbReference type="InterPro" id="IPR004636">
    <property type="entry name" value="AcOrn/SuccOrn_fam"/>
</dbReference>
<organism evidence="8 9">
    <name type="scientific">Antiquaquibacter oligotrophicus</name>
    <dbReference type="NCBI Taxonomy" id="2880260"/>
    <lineage>
        <taxon>Bacteria</taxon>
        <taxon>Bacillati</taxon>
        <taxon>Actinomycetota</taxon>
        <taxon>Actinomycetes</taxon>
        <taxon>Micrococcales</taxon>
        <taxon>Microbacteriaceae</taxon>
        <taxon>Antiquaquibacter</taxon>
    </lineage>
</organism>
<reference evidence="8 9" key="1">
    <citation type="submission" date="2023-04" db="EMBL/GenBank/DDBJ databases">
        <title>Genome Encyclopedia of Bacteria and Archaea VI: Functional Genomics of Type Strains.</title>
        <authorList>
            <person name="Whitman W."/>
        </authorList>
    </citation>
    <scope>NUCLEOTIDE SEQUENCE [LARGE SCALE GENOMIC DNA]</scope>
    <source>
        <strain evidence="8 9">SG_E_30_P1</strain>
    </source>
</reference>
<comment type="similarity">
    <text evidence="7">Belongs to the class-III pyridoxal-phosphate-dependent aminotransferase family.</text>
</comment>
<keyword evidence="3" id="KW-0028">Amino-acid biosynthesis</keyword>
<evidence type="ECO:0000313" key="9">
    <source>
        <dbReference type="Proteomes" id="UP001160142"/>
    </source>
</evidence>
<dbReference type="Pfam" id="PF00202">
    <property type="entry name" value="Aminotran_3"/>
    <property type="match status" value="1"/>
</dbReference>
<dbReference type="EMBL" id="JARXVQ010000001">
    <property type="protein sequence ID" value="MDH6180720.1"/>
    <property type="molecule type" value="Genomic_DNA"/>
</dbReference>
<dbReference type="PIRSF" id="PIRSF000521">
    <property type="entry name" value="Transaminase_4ab_Lys_Orn"/>
    <property type="match status" value="1"/>
</dbReference>
<keyword evidence="5 7" id="KW-0663">Pyridoxal phosphate</keyword>
<evidence type="ECO:0000256" key="6">
    <source>
        <dbReference type="ARBA" id="ARBA00029440"/>
    </source>
</evidence>
<dbReference type="Proteomes" id="UP001160142">
    <property type="component" value="Unassembled WGS sequence"/>
</dbReference>
<dbReference type="InterPro" id="IPR015421">
    <property type="entry name" value="PyrdxlP-dep_Trfase_major"/>
</dbReference>
<dbReference type="InterPro" id="IPR049704">
    <property type="entry name" value="Aminotrans_3_PPA_site"/>
</dbReference>
<dbReference type="NCBIfam" id="NF002325">
    <property type="entry name" value="PRK01278.1"/>
    <property type="match status" value="1"/>
</dbReference>
<dbReference type="EC" id="2.6.1.17" evidence="8"/>
<comment type="caution">
    <text evidence="8">The sequence shown here is derived from an EMBL/GenBank/DDBJ whole genome shotgun (WGS) entry which is preliminary data.</text>
</comment>
<keyword evidence="4 8" id="KW-0808">Transferase</keyword>
<dbReference type="Gene3D" id="3.40.640.10">
    <property type="entry name" value="Type I PLP-dependent aspartate aminotransferase-like (Major domain)"/>
    <property type="match status" value="1"/>
</dbReference>
<dbReference type="NCBIfam" id="NF002874">
    <property type="entry name" value="PRK03244.1"/>
    <property type="match status" value="1"/>
</dbReference>
<dbReference type="PANTHER" id="PTHR11986">
    <property type="entry name" value="AMINOTRANSFERASE CLASS III"/>
    <property type="match status" value="1"/>
</dbReference>
<sequence>MSAESTWQDHYGSRIMKSAPTPLARLVRGEGCYVWDDNGKPYLDFLAGIAVNSLGHAHPVFVDAISRQAATLAHVSNYFATPPQLDLAERLLRVSGGDRVYFCNSGAEAIEAAIKLSRRTGRRRILSLKDSFHGRTMGSLSLTGKAVLREPFEPLLPGMEHIDTSIEALEAAMGDDVAAVVVEPIRGEAGVLDLPEGFLRAARDLTHEHGALLILDEIQTGAGRTGTWFAFQQHDIVPDAITVAKGIGGGVPIGGLITFGAASDLLTVGQHGSTFGGNPLVTATANAVLAEIERAGLVENARLRGDQLRRELIALPGVTEVRGAGLLIGLGLEHPSATALSRAAFERGLIINAPNESSIRLAPPLIIGDAEVAEFLDLFTSALEALP</sequence>
<gene>
    <name evidence="8" type="ORF">M2152_000902</name>
</gene>